<dbReference type="PANTHER" id="PTHR36681">
    <property type="entry name" value="NUCLEAR GTPASE, GERMINAL CENTER-ASSOCIATED, TANDEM DUPLICATE 3"/>
    <property type="match status" value="1"/>
</dbReference>
<protein>
    <submittedName>
        <fullName evidence="3">Uncharacterized protein</fullName>
    </submittedName>
</protein>
<evidence type="ECO:0000313" key="3">
    <source>
        <dbReference type="EMBL" id="KAG9697992.1"/>
    </source>
</evidence>
<keyword evidence="1" id="KW-0175">Coiled coil</keyword>
<evidence type="ECO:0000256" key="2">
    <source>
        <dbReference type="SAM" id="MobiDB-lite"/>
    </source>
</evidence>
<reference evidence="3" key="1">
    <citation type="journal article" date="2021" name="J Fungi (Basel)">
        <title>Virulence traits and population genomics of the black yeast Aureobasidium melanogenum.</title>
        <authorList>
            <person name="Cernosa A."/>
            <person name="Sun X."/>
            <person name="Gostincar C."/>
            <person name="Fang C."/>
            <person name="Gunde-Cimerman N."/>
            <person name="Song Z."/>
        </authorList>
    </citation>
    <scope>NUCLEOTIDE SEQUENCE</scope>
    <source>
        <strain evidence="3">EXF-9911</strain>
    </source>
</reference>
<evidence type="ECO:0000256" key="1">
    <source>
        <dbReference type="SAM" id="Coils"/>
    </source>
</evidence>
<dbReference type="OrthoDB" id="3598281at2759"/>
<feature type="compositionally biased region" description="Polar residues" evidence="2">
    <location>
        <begin position="13"/>
        <end position="23"/>
    </location>
</feature>
<proteinExistence type="predicted"/>
<dbReference type="AlphaFoldDB" id="A0A9P8ESK7"/>
<dbReference type="Proteomes" id="UP000779574">
    <property type="component" value="Unassembled WGS sequence"/>
</dbReference>
<accession>A0A9P8ESK7</accession>
<name>A0A9P8ESK7_AURME</name>
<organism evidence="3 4">
    <name type="scientific">Aureobasidium melanogenum</name>
    <name type="common">Aureobasidium pullulans var. melanogenum</name>
    <dbReference type="NCBI Taxonomy" id="46634"/>
    <lineage>
        <taxon>Eukaryota</taxon>
        <taxon>Fungi</taxon>
        <taxon>Dikarya</taxon>
        <taxon>Ascomycota</taxon>
        <taxon>Pezizomycotina</taxon>
        <taxon>Dothideomycetes</taxon>
        <taxon>Dothideomycetidae</taxon>
        <taxon>Dothideales</taxon>
        <taxon>Saccotheciaceae</taxon>
        <taxon>Aureobasidium</taxon>
    </lineage>
</organism>
<evidence type="ECO:0000313" key="4">
    <source>
        <dbReference type="Proteomes" id="UP000779574"/>
    </source>
</evidence>
<feature type="coiled-coil region" evidence="1">
    <location>
        <begin position="459"/>
        <end position="486"/>
    </location>
</feature>
<dbReference type="EMBL" id="JAHFXF010000063">
    <property type="protein sequence ID" value="KAG9697992.1"/>
    <property type="molecule type" value="Genomic_DNA"/>
</dbReference>
<dbReference type="SUPFAM" id="SSF52540">
    <property type="entry name" value="P-loop containing nucleoside triphosphate hydrolases"/>
    <property type="match status" value="2"/>
</dbReference>
<feature type="compositionally biased region" description="Basic and acidic residues" evidence="2">
    <location>
        <begin position="33"/>
        <end position="47"/>
    </location>
</feature>
<reference evidence="3" key="2">
    <citation type="submission" date="2021-08" db="EMBL/GenBank/DDBJ databases">
        <authorList>
            <person name="Gostincar C."/>
            <person name="Sun X."/>
            <person name="Song Z."/>
            <person name="Gunde-Cimerman N."/>
        </authorList>
    </citation>
    <scope>NUCLEOTIDE SEQUENCE</scope>
    <source>
        <strain evidence="3">EXF-9911</strain>
    </source>
</reference>
<dbReference type="InterPro" id="IPR027417">
    <property type="entry name" value="P-loop_NTPase"/>
</dbReference>
<feature type="non-terminal residue" evidence="3">
    <location>
        <position position="915"/>
    </location>
</feature>
<gene>
    <name evidence="3" type="ORF">KCU76_g2573</name>
</gene>
<dbReference type="PANTHER" id="PTHR36681:SF3">
    <property type="entry name" value="NUCLEAR GTPASE, GERMINAL CENTER-ASSOCIATED, TANDEM DUPLICATE 3"/>
    <property type="match status" value="1"/>
</dbReference>
<comment type="caution">
    <text evidence="3">The sequence shown here is derived from an EMBL/GenBank/DDBJ whole genome shotgun (WGS) entry which is preliminary data.</text>
</comment>
<feature type="region of interest" description="Disordered" evidence="2">
    <location>
        <begin position="1"/>
        <end position="76"/>
    </location>
</feature>
<dbReference type="Gene3D" id="3.40.50.300">
    <property type="entry name" value="P-loop containing nucleotide triphosphate hydrolases"/>
    <property type="match status" value="1"/>
</dbReference>
<sequence>MSEPFSDQEKSNMDTALQSSRSTMPFIEEDEEVGTKIKSEVNIEANDRQSPLFEPHASVKRTAGDDMSSVDSKKPKIFTASGPRAYGGGPVRQYIPGMEYKYSKHEAVPQLEVHSKHHQDAMEHFLYCMREVALPALSPYKDEDKSVNDTVQWLEKNANVPAIPPTLFALTGNSGSGKTTTLNNVLGMSGLANADAAMESVTQNPQIFNHGTQDSMFLVEVLFLNGRAIKNLIKRCLIDLVAYVRSISGDEAEEENDYIRDSAESSKQVFDDLFSHQDGLKSLDDVEEFLEAKSLLPGDGEQISDSAVDALYQQIVDRAASEGIDLDMRKLRYTAGNKGELHAKNTRFAERGAFAPLVSSIRTKLYSPLLAMGIEFADLPGYTDTNIHLRKTSMAYSVNCPKVIFVADLSRCLTTPELERSLRDTIKLKCAENVCLVFRGKENVEKSKSKWNKVESAHLEALEKSLQAAKLQLDNEDDESLKLQAKADVQAIERQIFEYRIAVRDRIVTDHFTQKKYQNKHDSGKIRVITVANKCHEHYMNGSNKAVLSFDKTGIQELRAYMCETPSRDRVRAFARHSANCITKMRRIAIWADGPKMPPRDAAMALFEQHTRWGIEGRKVSLIKAATQYKKLLNTRFSSTWADAAQKIIDSWTVKYAARTQGVFIRQGGRHNPKIKGSKSKKPELVSWIEDLLSVVEDDVPSLLKSTWDAINEADGSICENICEVVEKIRHGLEMLDTIGGANLEGVFELFEDERKICTRDIKEGVIELKTNLRSVALESISDEPYDEGSPIFVKEMHKIFTTAFSKFPPRTKNVTKERMKSIREQVISGKGPYSMMSNEISTKLVPVIDAWADKTTARIEKMHADLRDVLFKSFEGKKMSDARREQIAPRIKVAMEKARAVLQADLDGYAADIL</sequence>